<name>A0A0A2X7M3_THEFI</name>
<reference evidence="1 2" key="1">
    <citation type="journal article" date="2015" name="Genome Announc.">
        <title>Draft Genome Sequence of the Thermophile Thermus filiformis ATCC 43280, Producer of Carotenoid-(Di)glucoside-Branched Fatty Acid (Di)esters and Source of Hyperthermostable Enzymes of Biotechnological Interest.</title>
        <authorList>
            <person name="Mandelli F."/>
            <person name="Oliveira Ramires B."/>
            <person name="Couger M.B."/>
            <person name="Paixao D.A."/>
            <person name="Camilo C.M."/>
            <person name="Polikarpov I."/>
            <person name="Prade R."/>
            <person name="Riano-Pachon D.M."/>
            <person name="Squina F.M."/>
        </authorList>
    </citation>
    <scope>NUCLEOTIDE SEQUENCE [LARGE SCALE GENOMIC DNA]</scope>
    <source>
        <strain evidence="1 2">ATCC 43280</strain>
    </source>
</reference>
<protein>
    <submittedName>
        <fullName evidence="1">Uncharacterized protein</fullName>
    </submittedName>
</protein>
<evidence type="ECO:0000313" key="2">
    <source>
        <dbReference type="Proteomes" id="UP000030364"/>
    </source>
</evidence>
<dbReference type="OrthoDB" id="32904at2"/>
<sequence length="88" mass="10224">MTREEARLRVDEALRAYRDCVAREEEEYGPEYERVTYMEYESPAPDPCGEAFLRLVAAVRAYEGAGGHRDDLDLGRHRQRVYEALDRG</sequence>
<dbReference type="EMBL" id="JPSL02000040">
    <property type="protein sequence ID" value="KGQ21184.1"/>
    <property type="molecule type" value="Genomic_DNA"/>
</dbReference>
<dbReference type="Proteomes" id="UP000030364">
    <property type="component" value="Unassembled WGS sequence"/>
</dbReference>
<organism evidence="1 2">
    <name type="scientific">Thermus filiformis</name>
    <dbReference type="NCBI Taxonomy" id="276"/>
    <lineage>
        <taxon>Bacteria</taxon>
        <taxon>Thermotogati</taxon>
        <taxon>Deinococcota</taxon>
        <taxon>Deinococci</taxon>
        <taxon>Thermales</taxon>
        <taxon>Thermaceae</taxon>
        <taxon>Thermus</taxon>
    </lineage>
</organism>
<proteinExistence type="predicted"/>
<accession>A0A0A2X7M3</accession>
<keyword evidence="2" id="KW-1185">Reference proteome</keyword>
<dbReference type="STRING" id="276.THFILI_10735"/>
<dbReference type="AlphaFoldDB" id="A0A0A2X7M3"/>
<evidence type="ECO:0000313" key="1">
    <source>
        <dbReference type="EMBL" id="KGQ21184.1"/>
    </source>
</evidence>
<comment type="caution">
    <text evidence="1">The sequence shown here is derived from an EMBL/GenBank/DDBJ whole genome shotgun (WGS) entry which is preliminary data.</text>
</comment>
<dbReference type="PATRIC" id="fig|276.5.peg.2019"/>
<dbReference type="RefSeq" id="WP_038066684.1">
    <property type="nucleotide sequence ID" value="NZ_JPSL02000040.1"/>
</dbReference>
<gene>
    <name evidence="1" type="ORF">THFILI_10735</name>
</gene>